<dbReference type="InterPro" id="IPR011050">
    <property type="entry name" value="Pectin_lyase_fold/virulence"/>
</dbReference>
<dbReference type="InterPro" id="IPR012334">
    <property type="entry name" value="Pectin_lyas_fold"/>
</dbReference>
<name>A0ABV8PVX1_9BACT</name>
<keyword evidence="2" id="KW-1185">Reference proteome</keyword>
<proteinExistence type="predicted"/>
<organism evidence="1 2">
    <name type="scientific">Parasediminibacterium paludis</name>
    <dbReference type="NCBI Taxonomy" id="908966"/>
    <lineage>
        <taxon>Bacteria</taxon>
        <taxon>Pseudomonadati</taxon>
        <taxon>Bacteroidota</taxon>
        <taxon>Chitinophagia</taxon>
        <taxon>Chitinophagales</taxon>
        <taxon>Chitinophagaceae</taxon>
        <taxon>Parasediminibacterium</taxon>
    </lineage>
</organism>
<comment type="caution">
    <text evidence="1">The sequence shown here is derived from an EMBL/GenBank/DDBJ whole genome shotgun (WGS) entry which is preliminary data.</text>
</comment>
<protein>
    <recommendedName>
        <fullName evidence="3">Parallel beta helix pectate lyase-like protein</fullName>
    </recommendedName>
</protein>
<sequence>MISQFILSLMLLFVSGNTRKIITAISDNQLQQALQIAKPDDEIVVKAGIYFGNFTIPATANGTASQPIALRGEGKVVLNGGTIAKGYVLHLTANYWVIKNIELTNGLKGVMCDNANYNLIDSISVNNIGEEGIHFRHFSTHNILQNSTTTNTGLKTPDYGEGVYIGTAVSNWQKITAGKEYTSDSNKVINNHIGSGITAECIDIKEGSTGGFISGNYFNATGITRANSGDSWIDVKGNGFVIDNNYGFKPEGSMLKDGFQVHCAVDGCGNNNVFKNNQCEVNADGYAINVTLTSSKGKVSGTKVYNNNTVKGATKGLCNIEVLN</sequence>
<evidence type="ECO:0000313" key="2">
    <source>
        <dbReference type="Proteomes" id="UP001595906"/>
    </source>
</evidence>
<dbReference type="Gene3D" id="2.160.20.10">
    <property type="entry name" value="Single-stranded right-handed beta-helix, Pectin lyase-like"/>
    <property type="match status" value="1"/>
</dbReference>
<accession>A0ABV8PVX1</accession>
<dbReference type="RefSeq" id="WP_379012810.1">
    <property type="nucleotide sequence ID" value="NZ_JBHSDC010000003.1"/>
</dbReference>
<dbReference type="SUPFAM" id="SSF51126">
    <property type="entry name" value="Pectin lyase-like"/>
    <property type="match status" value="1"/>
</dbReference>
<reference evidence="2" key="1">
    <citation type="journal article" date="2019" name="Int. J. Syst. Evol. Microbiol.">
        <title>The Global Catalogue of Microorganisms (GCM) 10K type strain sequencing project: providing services to taxonomists for standard genome sequencing and annotation.</title>
        <authorList>
            <consortium name="The Broad Institute Genomics Platform"/>
            <consortium name="The Broad Institute Genome Sequencing Center for Infectious Disease"/>
            <person name="Wu L."/>
            <person name="Ma J."/>
        </authorList>
    </citation>
    <scope>NUCLEOTIDE SEQUENCE [LARGE SCALE GENOMIC DNA]</scope>
    <source>
        <strain evidence="2">CECT 8010</strain>
    </source>
</reference>
<gene>
    <name evidence="1" type="ORF">ACFOW1_05730</name>
</gene>
<evidence type="ECO:0000313" key="1">
    <source>
        <dbReference type="EMBL" id="MFC4231380.1"/>
    </source>
</evidence>
<evidence type="ECO:0008006" key="3">
    <source>
        <dbReference type="Google" id="ProtNLM"/>
    </source>
</evidence>
<dbReference type="EMBL" id="JBHSDC010000003">
    <property type="protein sequence ID" value="MFC4231380.1"/>
    <property type="molecule type" value="Genomic_DNA"/>
</dbReference>
<dbReference type="Proteomes" id="UP001595906">
    <property type="component" value="Unassembled WGS sequence"/>
</dbReference>